<evidence type="ECO:0000256" key="2">
    <source>
        <dbReference type="ARBA" id="ARBA00023125"/>
    </source>
</evidence>
<dbReference type="EMBL" id="JAWLKE010000006">
    <property type="protein sequence ID" value="MDV6232377.1"/>
    <property type="molecule type" value="Genomic_DNA"/>
</dbReference>
<dbReference type="InterPro" id="IPR036388">
    <property type="entry name" value="WH-like_DNA-bd_sf"/>
</dbReference>
<evidence type="ECO:0000313" key="6">
    <source>
        <dbReference type="Proteomes" id="UP001185899"/>
    </source>
</evidence>
<sequence>MTDGSADTTTGVLARAAAILNAVEACPRTTGDLAKILGLSASTVYRLVGEMVRYSMLRRDNDGLLHPGDRFGTSTLSGLAVPILRRLRQETGESAQLWVLRGSHRLCLVSEDSQHELRASLPVGALLPLGAGSAGHVLAGDLDADSESRALGWWESVSERTPGLTSVSAPVRRDDRIVAAVCVAGPIERVSTSAGVLWGQAVRDAALEIEQSLIVQSDW</sequence>
<gene>
    <name evidence="5" type="ORF">R3P95_17630</name>
</gene>
<dbReference type="SUPFAM" id="SSF46785">
    <property type="entry name" value="Winged helix' DNA-binding domain"/>
    <property type="match status" value="1"/>
</dbReference>
<dbReference type="Gene3D" id="3.30.450.40">
    <property type="match status" value="2"/>
</dbReference>
<protein>
    <submittedName>
        <fullName evidence="5">Helix-turn-helix domain-containing protein</fullName>
    </submittedName>
</protein>
<feature type="domain" description="IclR-ED" evidence="4">
    <location>
        <begin position="63"/>
        <end position="215"/>
    </location>
</feature>
<dbReference type="SMART" id="SM00346">
    <property type="entry name" value="HTH_ICLR"/>
    <property type="match status" value="1"/>
</dbReference>
<accession>A0ABU4B1K8</accession>
<dbReference type="InterPro" id="IPR029016">
    <property type="entry name" value="GAF-like_dom_sf"/>
</dbReference>
<dbReference type="PANTHER" id="PTHR30136">
    <property type="entry name" value="HELIX-TURN-HELIX TRANSCRIPTIONAL REGULATOR, ICLR FAMILY"/>
    <property type="match status" value="1"/>
</dbReference>
<reference evidence="5 6" key="1">
    <citation type="submission" date="2023-10" db="EMBL/GenBank/DDBJ databases">
        <title>Development of a sustainable strategy for remediation of hydrocarbon-contaminated territories based on the waste exchange concept.</title>
        <authorList>
            <person name="Krivoruchko A."/>
        </authorList>
    </citation>
    <scope>NUCLEOTIDE SEQUENCE [LARGE SCALE GENOMIC DNA]</scope>
    <source>
        <strain evidence="5 6">IEGM 1322</strain>
    </source>
</reference>
<dbReference type="InterPro" id="IPR005471">
    <property type="entry name" value="Tscrpt_reg_IclR_N"/>
</dbReference>
<dbReference type="Gene3D" id="1.10.10.10">
    <property type="entry name" value="Winged helix-like DNA-binding domain superfamily/Winged helix DNA-binding domain"/>
    <property type="match status" value="1"/>
</dbReference>
<dbReference type="RefSeq" id="WP_317549008.1">
    <property type="nucleotide sequence ID" value="NZ_JAWLKE010000006.1"/>
</dbReference>
<dbReference type="Pfam" id="PF01614">
    <property type="entry name" value="IclR_C"/>
    <property type="match status" value="2"/>
</dbReference>
<evidence type="ECO:0000259" key="4">
    <source>
        <dbReference type="PROSITE" id="PS51078"/>
    </source>
</evidence>
<dbReference type="PROSITE" id="PS51078">
    <property type="entry name" value="ICLR_ED"/>
    <property type="match status" value="1"/>
</dbReference>
<dbReference type="PANTHER" id="PTHR30136:SF39">
    <property type="entry name" value="TRANSCRIPTIONAL REGULATORY PROTEIN"/>
    <property type="match status" value="1"/>
</dbReference>
<name>A0ABU4B1K8_9NOCA</name>
<evidence type="ECO:0000256" key="3">
    <source>
        <dbReference type="ARBA" id="ARBA00023163"/>
    </source>
</evidence>
<keyword evidence="1" id="KW-0805">Transcription regulation</keyword>
<comment type="caution">
    <text evidence="5">The sequence shown here is derived from an EMBL/GenBank/DDBJ whole genome shotgun (WGS) entry which is preliminary data.</text>
</comment>
<keyword evidence="3" id="KW-0804">Transcription</keyword>
<dbReference type="Proteomes" id="UP001185899">
    <property type="component" value="Unassembled WGS sequence"/>
</dbReference>
<proteinExistence type="predicted"/>
<keyword evidence="6" id="KW-1185">Reference proteome</keyword>
<dbReference type="InterPro" id="IPR036390">
    <property type="entry name" value="WH_DNA-bd_sf"/>
</dbReference>
<dbReference type="InterPro" id="IPR050707">
    <property type="entry name" value="HTH_MetabolicPath_Reg"/>
</dbReference>
<dbReference type="InterPro" id="IPR014757">
    <property type="entry name" value="Tscrpt_reg_IclR_C"/>
</dbReference>
<evidence type="ECO:0000313" key="5">
    <source>
        <dbReference type="EMBL" id="MDV6232377.1"/>
    </source>
</evidence>
<organism evidence="5 6">
    <name type="scientific">Rhodococcus cercidiphylli</name>
    <dbReference type="NCBI Taxonomy" id="489916"/>
    <lineage>
        <taxon>Bacteria</taxon>
        <taxon>Bacillati</taxon>
        <taxon>Actinomycetota</taxon>
        <taxon>Actinomycetes</taxon>
        <taxon>Mycobacteriales</taxon>
        <taxon>Nocardiaceae</taxon>
        <taxon>Rhodococcus</taxon>
    </lineage>
</organism>
<dbReference type="SUPFAM" id="SSF55781">
    <property type="entry name" value="GAF domain-like"/>
    <property type="match status" value="1"/>
</dbReference>
<keyword evidence="2" id="KW-0238">DNA-binding</keyword>
<dbReference type="Pfam" id="PF09339">
    <property type="entry name" value="HTH_IclR"/>
    <property type="match status" value="1"/>
</dbReference>
<evidence type="ECO:0000256" key="1">
    <source>
        <dbReference type="ARBA" id="ARBA00023015"/>
    </source>
</evidence>